<dbReference type="OrthoDB" id="4181256at2"/>
<protein>
    <submittedName>
        <fullName evidence="1">Uncharacterized protein</fullName>
    </submittedName>
</protein>
<dbReference type="EMBL" id="BHZC01000001">
    <property type="protein sequence ID" value="GCD35711.1"/>
    <property type="molecule type" value="Genomic_DNA"/>
</dbReference>
<dbReference type="RefSeq" id="WP_125045579.1">
    <property type="nucleotide sequence ID" value="NZ_BHZC01000001.1"/>
</dbReference>
<dbReference type="Proteomes" id="UP000287830">
    <property type="component" value="Unassembled WGS sequence"/>
</dbReference>
<sequence>MVDAFVTASDTPQEWADLKTEPSGITAELRDEDRQMAVHGFFAPAELLEFVDLTDASARTAWAVRHFGLPTAPRRIRRVEGEPDAGASTCWTPDPAGFTYEVQAPSGTRAGRLSWTEVHVQATERLTPVRYGALRQAVEVEQAHAAAYTTCPLPYRTAEAWNELFYRSWSRRSAALSLRSTAALNAIVPAAVAHPPLF</sequence>
<gene>
    <name evidence="1" type="ORF">OEIGOIKO_03457</name>
</gene>
<evidence type="ECO:0000313" key="2">
    <source>
        <dbReference type="Proteomes" id="UP000287830"/>
    </source>
</evidence>
<organism evidence="1 2">
    <name type="scientific">Streptomyces chrestomyceticus JCM 4735</name>
    <dbReference type="NCBI Taxonomy" id="1306181"/>
    <lineage>
        <taxon>Bacteria</taxon>
        <taxon>Bacillati</taxon>
        <taxon>Actinomycetota</taxon>
        <taxon>Actinomycetes</taxon>
        <taxon>Kitasatosporales</taxon>
        <taxon>Streptomycetaceae</taxon>
        <taxon>Streptomyces</taxon>
    </lineage>
</organism>
<reference evidence="1 2" key="1">
    <citation type="submission" date="2018-11" db="EMBL/GenBank/DDBJ databases">
        <title>Whole genome sequence of Streptomyces chrestomyceticus NBRC 13444(T).</title>
        <authorList>
            <person name="Komaki H."/>
            <person name="Tamura T."/>
        </authorList>
    </citation>
    <scope>NUCLEOTIDE SEQUENCE [LARGE SCALE GENOMIC DNA]</scope>
    <source>
        <strain evidence="1 2">NBRC 13444</strain>
    </source>
</reference>
<dbReference type="AlphaFoldDB" id="A0A7U9KUU1"/>
<evidence type="ECO:0000313" key="1">
    <source>
        <dbReference type="EMBL" id="GCD35711.1"/>
    </source>
</evidence>
<dbReference type="GeneID" id="95622367"/>
<name>A0A7U9KUU1_9ACTN</name>
<accession>A0A7U9KUU1</accession>
<comment type="caution">
    <text evidence="1">The sequence shown here is derived from an EMBL/GenBank/DDBJ whole genome shotgun (WGS) entry which is preliminary data.</text>
</comment>
<proteinExistence type="predicted"/>